<evidence type="ECO:0000313" key="8">
    <source>
        <dbReference type="EMBL" id="SFR40564.1"/>
    </source>
</evidence>
<name>A0A1I6GEE8_9GAMM</name>
<evidence type="ECO:0000256" key="1">
    <source>
        <dbReference type="ARBA" id="ARBA00001954"/>
    </source>
</evidence>
<dbReference type="GO" id="GO:0051213">
    <property type="term" value="F:dioxygenase activity"/>
    <property type="evidence" value="ECO:0007669"/>
    <property type="project" value="UniProtKB-KW"/>
</dbReference>
<reference evidence="9" key="1">
    <citation type="submission" date="2016-10" db="EMBL/GenBank/DDBJ databases">
        <authorList>
            <person name="Varghese N."/>
            <person name="Submissions S."/>
        </authorList>
    </citation>
    <scope>NUCLEOTIDE SEQUENCE [LARGE SCALE GENOMIC DNA]</scope>
    <source>
        <strain evidence="9">CGMCC 1.7285</strain>
    </source>
</reference>
<comment type="similarity">
    <text evidence="5">Belongs to the 2-oxoadipate dioxygenase/decarboxylase family.</text>
</comment>
<dbReference type="EMBL" id="FOYU01000001">
    <property type="protein sequence ID" value="SFR40564.1"/>
    <property type="molecule type" value="Genomic_DNA"/>
</dbReference>
<dbReference type="SMART" id="SM01150">
    <property type="entry name" value="DUF1338"/>
    <property type="match status" value="1"/>
</dbReference>
<dbReference type="Pfam" id="PF07063">
    <property type="entry name" value="HGLS"/>
    <property type="match status" value="1"/>
</dbReference>
<organism evidence="8 9">
    <name type="scientific">Pseudidiomarina maritima</name>
    <dbReference type="NCBI Taxonomy" id="519453"/>
    <lineage>
        <taxon>Bacteria</taxon>
        <taxon>Pseudomonadati</taxon>
        <taxon>Pseudomonadota</taxon>
        <taxon>Gammaproteobacteria</taxon>
        <taxon>Alteromonadales</taxon>
        <taxon>Idiomarinaceae</taxon>
        <taxon>Pseudidiomarina</taxon>
    </lineage>
</organism>
<gene>
    <name evidence="8" type="ORF">SAMN04488070_0570</name>
</gene>
<dbReference type="PANTHER" id="PTHR31136:SF5">
    <property type="entry name" value="2-OXOADIPATE DIOXYGENASE_DECARBOXYLASE, CHLOROPLASTIC"/>
    <property type="match status" value="1"/>
</dbReference>
<proteinExistence type="inferred from homology"/>
<protein>
    <recommendedName>
        <fullName evidence="6">2-oxoadipate dioxygenase/decarboxylase</fullName>
        <ecNumber evidence="6">1.13.11.93</ecNumber>
    </recommendedName>
    <alternativeName>
        <fullName evidence="7">2-hydroxyglutarate synthase</fullName>
    </alternativeName>
</protein>
<keyword evidence="4" id="KW-0408">Iron</keyword>
<comment type="cofactor">
    <cofactor evidence="1">
        <name>Fe(2+)</name>
        <dbReference type="ChEBI" id="CHEBI:29033"/>
    </cofactor>
</comment>
<evidence type="ECO:0000256" key="2">
    <source>
        <dbReference type="ARBA" id="ARBA00022964"/>
    </source>
</evidence>
<evidence type="ECO:0000256" key="5">
    <source>
        <dbReference type="ARBA" id="ARBA00035013"/>
    </source>
</evidence>
<dbReference type="Proteomes" id="UP000199424">
    <property type="component" value="Unassembled WGS sequence"/>
</dbReference>
<dbReference type="InterPro" id="IPR009770">
    <property type="entry name" value="HGLS"/>
</dbReference>
<dbReference type="AlphaFoldDB" id="A0A1I6GEE8"/>
<dbReference type="Gene3D" id="3.10.180.50">
    <property type="match status" value="1"/>
</dbReference>
<evidence type="ECO:0000256" key="6">
    <source>
        <dbReference type="ARBA" id="ARBA00035023"/>
    </source>
</evidence>
<evidence type="ECO:0000256" key="4">
    <source>
        <dbReference type="ARBA" id="ARBA00023004"/>
    </source>
</evidence>
<dbReference type="RefSeq" id="WP_092855060.1">
    <property type="nucleotide sequence ID" value="NZ_FOYU01000001.1"/>
</dbReference>
<evidence type="ECO:0000256" key="3">
    <source>
        <dbReference type="ARBA" id="ARBA00023002"/>
    </source>
</evidence>
<keyword evidence="9" id="KW-1185">Reference proteome</keyword>
<keyword evidence="2" id="KW-0223">Dioxygenase</keyword>
<sequence>MSHSVEQFFDNLWNDYIKLTPSAAKVHQVLGQGRSIINDHVAFRTFNIAPVRLETLAKHFEAMGYKACGDYAFEAKKLVAKHFEHADPQLPKIFISELLVEEFSPELQRIVKSLVAQIDAAEVAKPEFLYSGAHWQISSTDYEQLLEESEYAAWMAAFGFRANHFTVNVNELPDYESLEQVNETLKQAGFRLNTSGGEIKGSRDVFLEQSSTMADHTPVRFSDMEKVVPSCFYEFAKRYEVAPNQLYTGFVAASADKIFESTNARSDARTDAQEQDGNV</sequence>
<evidence type="ECO:0000256" key="7">
    <source>
        <dbReference type="ARBA" id="ARBA00035045"/>
    </source>
</evidence>
<accession>A0A1I6GEE8</accession>
<dbReference type="CDD" id="cd16350">
    <property type="entry name" value="VOC_like"/>
    <property type="match status" value="1"/>
</dbReference>
<evidence type="ECO:0000313" key="9">
    <source>
        <dbReference type="Proteomes" id="UP000199424"/>
    </source>
</evidence>
<keyword evidence="3" id="KW-0560">Oxidoreductase</keyword>
<dbReference type="EC" id="1.13.11.93" evidence="6"/>
<dbReference type="PANTHER" id="PTHR31136">
    <property type="entry name" value="DUF1338 DOMAIN-CONTAINING PROTEIN"/>
    <property type="match status" value="1"/>
</dbReference>